<dbReference type="AlphaFoldDB" id="X8E2X8"/>
<name>X8E2X8_9MYCO</name>
<dbReference type="EMBL" id="JAOJ01000001">
    <property type="protein sequence ID" value="EUA74195.1"/>
    <property type="molecule type" value="Genomic_DNA"/>
</dbReference>
<dbReference type="Proteomes" id="UP000023351">
    <property type="component" value="Unassembled WGS sequence"/>
</dbReference>
<dbReference type="PATRIC" id="fig|1299321.3.peg.579"/>
<evidence type="ECO:0000313" key="1">
    <source>
        <dbReference type="EMBL" id="EUA74195.1"/>
    </source>
</evidence>
<comment type="caution">
    <text evidence="1">The sequence shown here is derived from an EMBL/GenBank/DDBJ whole genome shotgun (WGS) entry which is preliminary data.</text>
</comment>
<accession>X8E2X8</accession>
<organism evidence="1 2">
    <name type="scientific">Mycobacteroides abscessus subsp. bolletii 1513</name>
    <dbReference type="NCBI Taxonomy" id="1299321"/>
    <lineage>
        <taxon>Bacteria</taxon>
        <taxon>Bacillati</taxon>
        <taxon>Actinomycetota</taxon>
        <taxon>Actinomycetes</taxon>
        <taxon>Mycobacteriales</taxon>
        <taxon>Mycobacteriaceae</taxon>
        <taxon>Mycobacteroides</taxon>
        <taxon>Mycobacteroides abscessus</taxon>
    </lineage>
</organism>
<evidence type="ECO:0000313" key="2">
    <source>
        <dbReference type="Proteomes" id="UP000023351"/>
    </source>
</evidence>
<sequence length="43" mass="4638">MLQAAPTAAQVSAVPLTLSEALRIASSQNSCPRRDGKRVSHRY</sequence>
<gene>
    <name evidence="1" type="ORF">I540_0606</name>
</gene>
<protein>
    <submittedName>
        <fullName evidence="1">Uncharacterized protein</fullName>
    </submittedName>
</protein>
<proteinExistence type="predicted"/>
<reference evidence="1 2" key="1">
    <citation type="submission" date="2013-12" db="EMBL/GenBank/DDBJ databases">
        <authorList>
            <person name="Zelazny A."/>
            <person name="Olivier K."/>
            <person name="Holland S."/>
            <person name="Lenaerts A."/>
            <person name="Ordway D."/>
            <person name="DeGroote M.A."/>
            <person name="Parker T."/>
            <person name="Sizemore C."/>
            <person name="Tallon L.J."/>
            <person name="Sadzewicz L.K."/>
            <person name="Sengamalay N."/>
            <person name="Fraser C.M."/>
            <person name="Hine E."/>
            <person name="Shefchek K.A."/>
            <person name="Das S.P."/>
            <person name="Tettelin H."/>
        </authorList>
    </citation>
    <scope>NUCLEOTIDE SEQUENCE [LARGE SCALE GENOMIC DNA]</scope>
    <source>
        <strain evidence="1 2">1513</strain>
    </source>
</reference>